<evidence type="ECO:0000313" key="15">
    <source>
        <dbReference type="Proteomes" id="UP000198287"/>
    </source>
</evidence>
<dbReference type="EMBL" id="LNIX01000003">
    <property type="protein sequence ID" value="OXA56878.1"/>
    <property type="molecule type" value="Genomic_DNA"/>
</dbReference>
<dbReference type="InterPro" id="IPR017452">
    <property type="entry name" value="GPCR_Rhodpsn_7TM"/>
</dbReference>
<dbReference type="PROSITE" id="PS50262">
    <property type="entry name" value="G_PROTEIN_RECEP_F1_2"/>
    <property type="match status" value="1"/>
</dbReference>
<dbReference type="PROSITE" id="PS00237">
    <property type="entry name" value="G_PROTEIN_RECEP_F1_1"/>
    <property type="match status" value="1"/>
</dbReference>
<evidence type="ECO:0000256" key="2">
    <source>
        <dbReference type="ARBA" id="ARBA00010663"/>
    </source>
</evidence>
<protein>
    <submittedName>
        <fullName evidence="14">5-hydroxytryptamine receptor 1D</fullName>
    </submittedName>
</protein>
<accession>A0A226EI11</accession>
<evidence type="ECO:0000256" key="11">
    <source>
        <dbReference type="RuleBase" id="RU000688"/>
    </source>
</evidence>
<keyword evidence="5 12" id="KW-1133">Transmembrane helix</keyword>
<keyword evidence="8" id="KW-1015">Disulfide bond</keyword>
<feature type="transmembrane region" description="Helical" evidence="12">
    <location>
        <begin position="87"/>
        <end position="105"/>
    </location>
</feature>
<feature type="transmembrane region" description="Helical" evidence="12">
    <location>
        <begin position="12"/>
        <end position="35"/>
    </location>
</feature>
<dbReference type="GO" id="GO:0004993">
    <property type="term" value="F:G protein-coupled serotonin receptor activity"/>
    <property type="evidence" value="ECO:0007669"/>
    <property type="project" value="UniProtKB-ARBA"/>
</dbReference>
<feature type="transmembrane region" description="Helical" evidence="12">
    <location>
        <begin position="173"/>
        <end position="192"/>
    </location>
</feature>
<dbReference type="InterPro" id="IPR000276">
    <property type="entry name" value="GPCR_Rhodpsn"/>
</dbReference>
<evidence type="ECO:0000259" key="13">
    <source>
        <dbReference type="PROSITE" id="PS50262"/>
    </source>
</evidence>
<evidence type="ECO:0000313" key="14">
    <source>
        <dbReference type="EMBL" id="OXA56878.1"/>
    </source>
</evidence>
<dbReference type="SUPFAM" id="SSF81321">
    <property type="entry name" value="Family A G protein-coupled receptor-like"/>
    <property type="match status" value="1"/>
</dbReference>
<evidence type="ECO:0000256" key="12">
    <source>
        <dbReference type="SAM" id="Phobius"/>
    </source>
</evidence>
<evidence type="ECO:0000256" key="7">
    <source>
        <dbReference type="ARBA" id="ARBA00023136"/>
    </source>
</evidence>
<dbReference type="PANTHER" id="PTHR24248:SF199">
    <property type="entry name" value="IP13425P-RELATED"/>
    <property type="match status" value="1"/>
</dbReference>
<feature type="transmembrane region" description="Helical" evidence="12">
    <location>
        <begin position="289"/>
        <end position="312"/>
    </location>
</feature>
<dbReference type="AlphaFoldDB" id="A0A226EI11"/>
<keyword evidence="10 11" id="KW-0807">Transducer</keyword>
<evidence type="ECO:0000256" key="6">
    <source>
        <dbReference type="ARBA" id="ARBA00023040"/>
    </source>
</evidence>
<organism evidence="14 15">
    <name type="scientific">Folsomia candida</name>
    <name type="common">Springtail</name>
    <dbReference type="NCBI Taxonomy" id="158441"/>
    <lineage>
        <taxon>Eukaryota</taxon>
        <taxon>Metazoa</taxon>
        <taxon>Ecdysozoa</taxon>
        <taxon>Arthropoda</taxon>
        <taxon>Hexapoda</taxon>
        <taxon>Collembola</taxon>
        <taxon>Entomobryomorpha</taxon>
        <taxon>Isotomoidea</taxon>
        <taxon>Isotomidae</taxon>
        <taxon>Proisotominae</taxon>
        <taxon>Folsomia</taxon>
    </lineage>
</organism>
<dbReference type="Gene3D" id="1.20.1070.10">
    <property type="entry name" value="Rhodopsin 7-helix transmembrane proteins"/>
    <property type="match status" value="1"/>
</dbReference>
<comment type="caution">
    <text evidence="14">The sequence shown here is derived from an EMBL/GenBank/DDBJ whole genome shotgun (WGS) entry which is preliminary data.</text>
</comment>
<evidence type="ECO:0000256" key="8">
    <source>
        <dbReference type="ARBA" id="ARBA00023157"/>
    </source>
</evidence>
<dbReference type="OrthoDB" id="10044919at2759"/>
<keyword evidence="9 11" id="KW-0675">Receptor</keyword>
<evidence type="ECO:0000256" key="9">
    <source>
        <dbReference type="ARBA" id="ARBA00023170"/>
    </source>
</evidence>
<comment type="subcellular location">
    <subcellularLocation>
        <location evidence="1">Cell membrane</location>
        <topology evidence="1">Multi-pass membrane protein</topology>
    </subcellularLocation>
</comment>
<dbReference type="PANTHER" id="PTHR24248">
    <property type="entry name" value="ADRENERGIC RECEPTOR-RELATED G-PROTEIN COUPLED RECEPTOR"/>
    <property type="match status" value="1"/>
</dbReference>
<proteinExistence type="inferred from homology"/>
<dbReference type="GO" id="GO:0005886">
    <property type="term" value="C:plasma membrane"/>
    <property type="evidence" value="ECO:0007669"/>
    <property type="project" value="UniProtKB-SubCell"/>
</dbReference>
<dbReference type="GO" id="GO:0043410">
    <property type="term" value="P:positive regulation of MAPK cascade"/>
    <property type="evidence" value="ECO:0007669"/>
    <property type="project" value="TreeGrafter"/>
</dbReference>
<feature type="domain" description="G-protein coupled receptors family 1 profile" evidence="13">
    <location>
        <begin position="26"/>
        <end position="309"/>
    </location>
</feature>
<sequence>MTILTLGARIPLVIFLGLVSFATIVGNSLVLLAWIFYKPVRKPQNSYLISLATADLLVGVFLAPTMIGELGSEAWPWGRLWCQIYMLFAWLLATASVLHLIAISMDRYHLIFDTLTYMRRRTFPFFLRRICLIWTFAFWLIFPPVKDWEAIGDRSEQLGLCVSTMSRDLSVHLAFGSYVLPVALLVSTYAAIYQKLQHRREVLQSRMSTNYSDTTITMGHPHGRYHIHRSTSTIIGKNGEDPALTLTKNRTAAKMLGIIILAFALLWLPFTLGYSIIGFIPEESRPSPVILPIIVAIGYSNSACNPCIYAYVNPDFRKGFTKILLFWRKAH</sequence>
<name>A0A226EI11_FOLCA</name>
<dbReference type="OMA" id="PIMEFND"/>
<feature type="transmembrane region" description="Helical" evidence="12">
    <location>
        <begin position="256"/>
        <end position="277"/>
    </location>
</feature>
<keyword evidence="7 12" id="KW-0472">Membrane</keyword>
<keyword evidence="3" id="KW-1003">Cell membrane</keyword>
<gene>
    <name evidence="14" type="ORF">Fcan01_06482</name>
</gene>
<reference evidence="14 15" key="1">
    <citation type="submission" date="2015-12" db="EMBL/GenBank/DDBJ databases">
        <title>The genome of Folsomia candida.</title>
        <authorList>
            <person name="Faddeeva A."/>
            <person name="Derks M.F."/>
            <person name="Anvar Y."/>
            <person name="Smit S."/>
            <person name="Van Straalen N."/>
            <person name="Roelofs D."/>
        </authorList>
    </citation>
    <scope>NUCLEOTIDE SEQUENCE [LARGE SCALE GENOMIC DNA]</scope>
    <source>
        <strain evidence="14 15">VU population</strain>
        <tissue evidence="14">Whole body</tissue>
    </source>
</reference>
<keyword evidence="6 11" id="KW-0297">G-protein coupled receptor</keyword>
<feature type="transmembrane region" description="Helical" evidence="12">
    <location>
        <begin position="126"/>
        <end position="142"/>
    </location>
</feature>
<dbReference type="PRINTS" id="PR00237">
    <property type="entry name" value="GPCRRHODOPSN"/>
</dbReference>
<feature type="transmembrane region" description="Helical" evidence="12">
    <location>
        <begin position="47"/>
        <end position="67"/>
    </location>
</feature>
<evidence type="ECO:0000256" key="5">
    <source>
        <dbReference type="ARBA" id="ARBA00022989"/>
    </source>
</evidence>
<dbReference type="SMART" id="SM01381">
    <property type="entry name" value="7TM_GPCR_Srsx"/>
    <property type="match status" value="1"/>
</dbReference>
<evidence type="ECO:0000256" key="10">
    <source>
        <dbReference type="ARBA" id="ARBA00023224"/>
    </source>
</evidence>
<evidence type="ECO:0000256" key="3">
    <source>
        <dbReference type="ARBA" id="ARBA00022475"/>
    </source>
</evidence>
<dbReference type="GO" id="GO:0071880">
    <property type="term" value="P:adenylate cyclase-activating adrenergic receptor signaling pathway"/>
    <property type="evidence" value="ECO:0007669"/>
    <property type="project" value="TreeGrafter"/>
</dbReference>
<evidence type="ECO:0000256" key="1">
    <source>
        <dbReference type="ARBA" id="ARBA00004651"/>
    </source>
</evidence>
<dbReference type="Pfam" id="PF00001">
    <property type="entry name" value="7tm_1"/>
    <property type="match status" value="1"/>
</dbReference>
<evidence type="ECO:0000256" key="4">
    <source>
        <dbReference type="ARBA" id="ARBA00022692"/>
    </source>
</evidence>
<keyword evidence="4 11" id="KW-0812">Transmembrane</keyword>
<dbReference type="STRING" id="158441.A0A226EI11"/>
<comment type="similarity">
    <text evidence="2 11">Belongs to the G-protein coupled receptor 1 family.</text>
</comment>
<dbReference type="Proteomes" id="UP000198287">
    <property type="component" value="Unassembled WGS sequence"/>
</dbReference>
<keyword evidence="15" id="KW-1185">Reference proteome</keyword>